<gene>
    <name evidence="1" type="ORF">MRB53_005893</name>
</gene>
<evidence type="ECO:0000313" key="2">
    <source>
        <dbReference type="Proteomes" id="UP001234297"/>
    </source>
</evidence>
<accession>A0ACC2MEQ4</accession>
<dbReference type="Proteomes" id="UP001234297">
    <property type="component" value="Chromosome 2"/>
</dbReference>
<organism evidence="1 2">
    <name type="scientific">Persea americana</name>
    <name type="common">Avocado</name>
    <dbReference type="NCBI Taxonomy" id="3435"/>
    <lineage>
        <taxon>Eukaryota</taxon>
        <taxon>Viridiplantae</taxon>
        <taxon>Streptophyta</taxon>
        <taxon>Embryophyta</taxon>
        <taxon>Tracheophyta</taxon>
        <taxon>Spermatophyta</taxon>
        <taxon>Magnoliopsida</taxon>
        <taxon>Magnoliidae</taxon>
        <taxon>Laurales</taxon>
        <taxon>Lauraceae</taxon>
        <taxon>Persea</taxon>
    </lineage>
</organism>
<dbReference type="EMBL" id="CM056810">
    <property type="protein sequence ID" value="KAJ8644145.1"/>
    <property type="molecule type" value="Genomic_DNA"/>
</dbReference>
<keyword evidence="2" id="KW-1185">Reference proteome</keyword>
<protein>
    <submittedName>
        <fullName evidence="1">Uncharacterized protein</fullName>
    </submittedName>
</protein>
<evidence type="ECO:0000313" key="1">
    <source>
        <dbReference type="EMBL" id="KAJ8644145.1"/>
    </source>
</evidence>
<reference evidence="1 2" key="1">
    <citation type="journal article" date="2022" name="Hortic Res">
        <title>A haplotype resolved chromosomal level avocado genome allows analysis of novel avocado genes.</title>
        <authorList>
            <person name="Nath O."/>
            <person name="Fletcher S.J."/>
            <person name="Hayward A."/>
            <person name="Shaw L.M."/>
            <person name="Masouleh A.K."/>
            <person name="Furtado A."/>
            <person name="Henry R.J."/>
            <person name="Mitter N."/>
        </authorList>
    </citation>
    <scope>NUCLEOTIDE SEQUENCE [LARGE SCALE GENOMIC DNA]</scope>
    <source>
        <strain evidence="2">cv. Hass</strain>
    </source>
</reference>
<comment type="caution">
    <text evidence="1">The sequence shown here is derived from an EMBL/GenBank/DDBJ whole genome shotgun (WGS) entry which is preliminary data.</text>
</comment>
<sequence>MGILEDVDRTIDIKKYGGIEFEFPLFKMWEERLKDHHILTNFDWQQYDQYGDELEACVNERDRSLFRSTVTMIDRFLDRWLKRLEKLEKMADPSEMNSSIKSMQRKVKMFKNAWSSGFVSFNLEDCINSAFNEEGKADVRSSPPSTLFGSHNGAYGLSPDP</sequence>
<proteinExistence type="predicted"/>
<name>A0ACC2MEQ4_PERAE</name>